<dbReference type="PROSITE" id="PS51198">
    <property type="entry name" value="UVRD_HELICASE_ATP_BIND"/>
    <property type="match status" value="1"/>
</dbReference>
<dbReference type="EMBL" id="CP018335">
    <property type="protein sequence ID" value="APM38077.1"/>
    <property type="molecule type" value="Genomic_DNA"/>
</dbReference>
<dbReference type="Proteomes" id="UP000184604">
    <property type="component" value="Chromosome"/>
</dbReference>
<evidence type="ECO:0000256" key="4">
    <source>
        <dbReference type="ARBA" id="ARBA00022801"/>
    </source>
</evidence>
<dbReference type="InterPro" id="IPR011604">
    <property type="entry name" value="PDDEXK-like_dom_sf"/>
</dbReference>
<dbReference type="InterPro" id="IPR014152">
    <property type="entry name" value="AddA"/>
</dbReference>
<keyword evidence="5 13" id="KW-0347">Helicase</keyword>
<dbReference type="AlphaFoldDB" id="A0A1L5F529"/>
<accession>A0A1L5F529</accession>
<dbReference type="GO" id="GO:0033202">
    <property type="term" value="C:DNA helicase complex"/>
    <property type="evidence" value="ECO:0007669"/>
    <property type="project" value="TreeGrafter"/>
</dbReference>
<dbReference type="InterPro" id="IPR027417">
    <property type="entry name" value="P-loop_NTPase"/>
</dbReference>
<dbReference type="PANTHER" id="PTHR11070">
    <property type="entry name" value="UVRD / RECB / PCRA DNA HELICASE FAMILY MEMBER"/>
    <property type="match status" value="1"/>
</dbReference>
<keyword evidence="9 13" id="KW-0234">DNA repair</keyword>
<evidence type="ECO:0000256" key="3">
    <source>
        <dbReference type="ARBA" id="ARBA00022763"/>
    </source>
</evidence>
<evidence type="ECO:0000256" key="9">
    <source>
        <dbReference type="ARBA" id="ARBA00023204"/>
    </source>
</evidence>
<reference evidence="17 18" key="1">
    <citation type="submission" date="2016-12" db="EMBL/GenBank/DDBJ databases">
        <title>Complete genome sequence of Clostridium kluyveri JZZ isolated from the pit mud of a Chinese flavor liquor-making factory.</title>
        <authorList>
            <person name="Wang Y."/>
        </authorList>
    </citation>
    <scope>NUCLEOTIDE SEQUENCE [LARGE SCALE GENOMIC DNA]</scope>
    <source>
        <strain evidence="17 18">JZZ</strain>
    </source>
</reference>
<dbReference type="InterPro" id="IPR038726">
    <property type="entry name" value="PDDEXK_AddAB-type"/>
</dbReference>
<dbReference type="Gene3D" id="3.40.50.300">
    <property type="entry name" value="P-loop containing nucleotide triphosphate hydrolases"/>
    <property type="match status" value="4"/>
</dbReference>
<evidence type="ECO:0000256" key="2">
    <source>
        <dbReference type="ARBA" id="ARBA00022741"/>
    </source>
</evidence>
<evidence type="ECO:0000313" key="17">
    <source>
        <dbReference type="EMBL" id="APM38077.1"/>
    </source>
</evidence>
<dbReference type="GO" id="GO:0000724">
    <property type="term" value="P:double-strand break repair via homologous recombination"/>
    <property type="evidence" value="ECO:0007669"/>
    <property type="project" value="UniProtKB-UniRule"/>
</dbReference>
<keyword evidence="10 13" id="KW-0413">Isomerase</keyword>
<keyword evidence="2 13" id="KW-0547">Nucleotide-binding</keyword>
<dbReference type="Pfam" id="PF00580">
    <property type="entry name" value="UvrD-helicase"/>
    <property type="match status" value="1"/>
</dbReference>
<dbReference type="GO" id="GO:0005829">
    <property type="term" value="C:cytosol"/>
    <property type="evidence" value="ECO:0007669"/>
    <property type="project" value="TreeGrafter"/>
</dbReference>
<dbReference type="InterPro" id="IPR011335">
    <property type="entry name" value="Restrct_endonuc-II-like"/>
</dbReference>
<dbReference type="GO" id="GO:0008408">
    <property type="term" value="F:3'-5' exonuclease activity"/>
    <property type="evidence" value="ECO:0007669"/>
    <property type="project" value="UniProtKB-UniRule"/>
</dbReference>
<dbReference type="SUPFAM" id="SSF52980">
    <property type="entry name" value="Restriction endonuclease-like"/>
    <property type="match status" value="1"/>
</dbReference>
<gene>
    <name evidence="13" type="primary">addA</name>
    <name evidence="17" type="ORF">BS101_04670</name>
</gene>
<keyword evidence="6 13" id="KW-0269">Exonuclease</keyword>
<evidence type="ECO:0000259" key="15">
    <source>
        <dbReference type="PROSITE" id="PS51198"/>
    </source>
</evidence>
<comment type="catalytic activity">
    <reaction evidence="11 13">
        <text>Couples ATP hydrolysis with the unwinding of duplex DNA by translocating in the 3'-5' direction.</text>
        <dbReference type="EC" id="5.6.2.4"/>
    </reaction>
</comment>
<keyword evidence="7 13" id="KW-0067">ATP-binding</keyword>
<dbReference type="PROSITE" id="PS51217">
    <property type="entry name" value="UVRD_HELICASE_CTER"/>
    <property type="match status" value="1"/>
</dbReference>
<evidence type="ECO:0000256" key="8">
    <source>
        <dbReference type="ARBA" id="ARBA00023125"/>
    </source>
</evidence>
<dbReference type="Pfam" id="PF12705">
    <property type="entry name" value="PDDEXK_1"/>
    <property type="match status" value="1"/>
</dbReference>
<comment type="cofactor">
    <cofactor evidence="13">
        <name>Mg(2+)</name>
        <dbReference type="ChEBI" id="CHEBI:18420"/>
    </cofactor>
</comment>
<comment type="similarity">
    <text evidence="13">Belongs to the helicase family. AddA subfamily.</text>
</comment>
<dbReference type="GO" id="GO:0005524">
    <property type="term" value="F:ATP binding"/>
    <property type="evidence" value="ECO:0007669"/>
    <property type="project" value="UniProtKB-UniRule"/>
</dbReference>
<sequence length="1236" mass="144425">MNTKWTETQKSAIFTPNCNLLVAAGAGTGKTAVLVERILQKVIDDSEEVDIDKLLVVTFTNAAASEMKERVGEALSKLLELNCTSKNLQRQLALLSQSNIMTIHSFCLKVIKNNFHRIDLDPNFRICDDTESKLLKQDALLELFEEKYEEENLEFLNLVDGYGGKNDSKLQDIVLSLYEFSQGNPWPKKWLHDVLKDFDLGSDFDFGDTKWAKVLMHNVTVELKGCKNKMKNILNTIENIEGLEHYLEALKSDIESIDKLMSITAWDEIRDEFIKLSFNKLPSKRTEPLLKSYKDKARDTRDEVKKKLISIREDIVLCTDDIYENFKEVYPLMKSLIFLVMDFYEKYHNKKSERNMIDFNDIEHFCLEILTSRDKNGDIIPSEAALEYREYFEEIFIDEYQDSNEVQEVIMNMITRKDIYANLFMVGDVKQSIYRFRQARPELFLEKYNSYDEKEGSKNRKIKLSENFRSRKEIIDAINYIFKQIMCREVGELDYGEEECLKSSARYKPSEGNCGGDVELHVVDKKENENKLEEDENEEDLLDAISAEARLVASKINELVNPSLDQHGFKVYDKEIDNYRSIMYKDIVILMRATQNWAPVFVEELNNSGIPVFADTSVGYFQAIEIKTIISLLQIIDNPLQDIPFIAVLRSPIGGFSPEDLIDLRVVNREISFYEILKAIKEHSLELKYSLEHIDEKLEYKVEQFFNKLCLWRRKVIHMPIDEFIWHIYIETGYYGFVGAMPGGIQRQANLRMLFERAKQYKNISYKGLFNFINFINKLKSSSTDMGNAKILGENENVVRIMSIHKSKGLEFPVIILSGAGKRFNLTDINKSVLFHKELGLGPEYVNSKRHISYPTIVKQVLKRKLKMETLSEEMRILYVAFTRAKEKLIITGTVDNIENTFQKWCEAAYCEGDKLPEYSLINSRNFLDWIGPAVARHPCGELIRKVCPFEYNLNLITEDDSKWKVFIYSKDNFKNTLDENADEDIIGQIKSLESDNNKEIYKKEVYRRLNWTYKYEQSSKIAAKFSVSELKRRFKLIDTENGIEFMEPIYLKKPAFLRESKGLTPSERGIIMHLVMQHIDIDKVGSYGQIKEQVDKLVFREFITEAEAKSISIYKIIKFFNSEIGIRMKKSNNVYREVPFYMEIESTELYKQLPQHIYRDEKVLIQGIIDCYFEENNELILVDYKTDHVGDIDSIKEKYQVQIYYYGRALEKLTGKKVKRKYLYLFSKDYTLDLS</sequence>
<dbReference type="EC" id="5.6.2.4" evidence="13"/>
<evidence type="ECO:0000256" key="7">
    <source>
        <dbReference type="ARBA" id="ARBA00022840"/>
    </source>
</evidence>
<dbReference type="HAMAP" id="MF_01451">
    <property type="entry name" value="AddA"/>
    <property type="match status" value="1"/>
</dbReference>
<evidence type="ECO:0000313" key="18">
    <source>
        <dbReference type="Proteomes" id="UP000184604"/>
    </source>
</evidence>
<dbReference type="Gene3D" id="1.10.274.50">
    <property type="match status" value="1"/>
</dbReference>
<proteinExistence type="inferred from homology"/>
<dbReference type="PANTHER" id="PTHR11070:SF48">
    <property type="entry name" value="ATP-DEPENDENT HELICASE_NUCLEASE SUBUNIT A"/>
    <property type="match status" value="1"/>
</dbReference>
<dbReference type="InterPro" id="IPR014017">
    <property type="entry name" value="DNA_helicase_UvrD-like_C"/>
</dbReference>
<dbReference type="GO" id="GO:0016887">
    <property type="term" value="F:ATP hydrolysis activity"/>
    <property type="evidence" value="ECO:0007669"/>
    <property type="project" value="RHEA"/>
</dbReference>
<evidence type="ECO:0000256" key="13">
    <source>
        <dbReference type="HAMAP-Rule" id="MF_01451"/>
    </source>
</evidence>
<dbReference type="GO" id="GO:0043138">
    <property type="term" value="F:3'-5' DNA helicase activity"/>
    <property type="evidence" value="ECO:0007669"/>
    <property type="project" value="UniProtKB-UniRule"/>
</dbReference>
<dbReference type="RefSeq" id="WP_073537766.1">
    <property type="nucleotide sequence ID" value="NZ_CP018335.1"/>
</dbReference>
<dbReference type="FunFam" id="3.40.50.300:FF:001236">
    <property type="entry name" value="ATP-dependent helicase/nuclease subunit A"/>
    <property type="match status" value="1"/>
</dbReference>
<dbReference type="SUPFAM" id="SSF52540">
    <property type="entry name" value="P-loop containing nucleoside triphosphate hydrolases"/>
    <property type="match status" value="1"/>
</dbReference>
<evidence type="ECO:0000256" key="14">
    <source>
        <dbReference type="PROSITE-ProRule" id="PRU00560"/>
    </source>
</evidence>
<keyword evidence="1 13" id="KW-0540">Nuclease</keyword>
<keyword evidence="4 13" id="KW-0378">Hydrolase</keyword>
<dbReference type="Pfam" id="PF13361">
    <property type="entry name" value="UvrD_C"/>
    <property type="match status" value="1"/>
</dbReference>
<comment type="function">
    <text evidence="13">The heterodimer acts as both an ATP-dependent DNA helicase and an ATP-dependent, dual-direction single-stranded exonuclease. Recognizes the chi site generating a DNA molecule suitable for the initiation of homologous recombination. The AddA nuclease domain is required for chi fragment generation; this subunit has the helicase and 3' -&gt; 5' nuclease activities.</text>
</comment>
<keyword evidence="8 13" id="KW-0238">DNA-binding</keyword>
<dbReference type="OrthoDB" id="9810135at2"/>
<comment type="catalytic activity">
    <reaction evidence="12 13">
        <text>ATP + H2O = ADP + phosphate + H(+)</text>
        <dbReference type="Rhea" id="RHEA:13065"/>
        <dbReference type="ChEBI" id="CHEBI:15377"/>
        <dbReference type="ChEBI" id="CHEBI:15378"/>
        <dbReference type="ChEBI" id="CHEBI:30616"/>
        <dbReference type="ChEBI" id="CHEBI:43474"/>
        <dbReference type="ChEBI" id="CHEBI:456216"/>
        <dbReference type="EC" id="5.6.2.4"/>
    </reaction>
</comment>
<name>A0A1L5F529_CLOKL</name>
<dbReference type="Gene3D" id="3.90.320.10">
    <property type="match status" value="1"/>
</dbReference>
<dbReference type="NCBIfam" id="TIGR02785">
    <property type="entry name" value="addA_Gpos"/>
    <property type="match status" value="1"/>
</dbReference>
<protein>
    <recommendedName>
        <fullName evidence="13">ATP-dependent helicase/nuclease subunit A</fullName>
        <ecNumber evidence="13">3.1.-.-</ecNumber>
        <ecNumber evidence="13">5.6.2.4</ecNumber>
    </recommendedName>
    <alternativeName>
        <fullName evidence="13">ATP-dependent helicase/nuclease AddA</fullName>
    </alternativeName>
    <alternativeName>
        <fullName evidence="13">DNA 3'-5' helicase AddA</fullName>
    </alternativeName>
</protein>
<feature type="domain" description="UvrD-like helicase C-terminal" evidence="16">
    <location>
        <begin position="506"/>
        <end position="809"/>
    </location>
</feature>
<organism evidence="17 18">
    <name type="scientific">Clostridium kluyveri</name>
    <dbReference type="NCBI Taxonomy" id="1534"/>
    <lineage>
        <taxon>Bacteria</taxon>
        <taxon>Bacillati</taxon>
        <taxon>Bacillota</taxon>
        <taxon>Clostridia</taxon>
        <taxon>Eubacteriales</taxon>
        <taxon>Clostridiaceae</taxon>
        <taxon>Clostridium</taxon>
    </lineage>
</organism>
<evidence type="ECO:0000256" key="6">
    <source>
        <dbReference type="ARBA" id="ARBA00022839"/>
    </source>
</evidence>
<feature type="binding site" evidence="14">
    <location>
        <begin position="24"/>
        <end position="31"/>
    </location>
    <ligand>
        <name>ATP</name>
        <dbReference type="ChEBI" id="CHEBI:30616"/>
    </ligand>
</feature>
<evidence type="ECO:0000256" key="11">
    <source>
        <dbReference type="ARBA" id="ARBA00034617"/>
    </source>
</evidence>
<evidence type="ECO:0000256" key="1">
    <source>
        <dbReference type="ARBA" id="ARBA00022722"/>
    </source>
</evidence>
<evidence type="ECO:0000256" key="5">
    <source>
        <dbReference type="ARBA" id="ARBA00022806"/>
    </source>
</evidence>
<dbReference type="InterPro" id="IPR000212">
    <property type="entry name" value="DNA_helicase_UvrD/REP"/>
</dbReference>
<dbReference type="GO" id="GO:0003690">
    <property type="term" value="F:double-stranded DNA binding"/>
    <property type="evidence" value="ECO:0007669"/>
    <property type="project" value="UniProtKB-UniRule"/>
</dbReference>
<evidence type="ECO:0000259" key="16">
    <source>
        <dbReference type="PROSITE" id="PS51217"/>
    </source>
</evidence>
<feature type="domain" description="UvrD-like helicase ATP-binding" evidence="15">
    <location>
        <begin position="3"/>
        <end position="471"/>
    </location>
</feature>
<comment type="subunit">
    <text evidence="13">Heterodimer of AddA and AddB/RexB.</text>
</comment>
<keyword evidence="3 13" id="KW-0227">DNA damage</keyword>
<evidence type="ECO:0000256" key="10">
    <source>
        <dbReference type="ARBA" id="ARBA00023235"/>
    </source>
</evidence>
<evidence type="ECO:0000256" key="12">
    <source>
        <dbReference type="ARBA" id="ARBA00048988"/>
    </source>
</evidence>
<dbReference type="InterPro" id="IPR014016">
    <property type="entry name" value="UvrD-like_ATP-bd"/>
</dbReference>
<dbReference type="EC" id="3.1.-.-" evidence="13"/>